<dbReference type="InterPro" id="IPR008271">
    <property type="entry name" value="Ser/Thr_kinase_AS"/>
</dbReference>
<dbReference type="Proteomes" id="UP000067708">
    <property type="component" value="Chromosome"/>
</dbReference>
<dbReference type="AlphaFoldDB" id="A0A060JAG0"/>
<evidence type="ECO:0000256" key="2">
    <source>
        <dbReference type="ARBA" id="ARBA00022527"/>
    </source>
</evidence>
<dbReference type="SUPFAM" id="SSF56112">
    <property type="entry name" value="Protein kinase-like (PK-like)"/>
    <property type="match status" value="1"/>
</dbReference>
<feature type="transmembrane region" description="Helical" evidence="10">
    <location>
        <begin position="311"/>
        <end position="334"/>
    </location>
</feature>
<dbReference type="FunFam" id="1.10.510.10:FF:000021">
    <property type="entry name" value="Serine/threonine protein kinase"/>
    <property type="match status" value="1"/>
</dbReference>
<keyword evidence="3 12" id="KW-0808">Transferase</keyword>
<dbReference type="EMBL" id="CP007490">
    <property type="protein sequence ID" value="AIC46871.1"/>
    <property type="molecule type" value="Genomic_DNA"/>
</dbReference>
<keyword evidence="6" id="KW-0067">ATP-binding</keyword>
<dbReference type="GO" id="GO:0004674">
    <property type="term" value="F:protein serine/threonine kinase activity"/>
    <property type="evidence" value="ECO:0007669"/>
    <property type="project" value="UniProtKB-KW"/>
</dbReference>
<organism evidence="12 13">
    <name type="scientific">Rhodoluna lacicola</name>
    <dbReference type="NCBI Taxonomy" id="529884"/>
    <lineage>
        <taxon>Bacteria</taxon>
        <taxon>Bacillati</taxon>
        <taxon>Actinomycetota</taxon>
        <taxon>Actinomycetes</taxon>
        <taxon>Micrococcales</taxon>
        <taxon>Microbacteriaceae</taxon>
        <taxon>Luna cluster</taxon>
        <taxon>Luna-1 subcluster</taxon>
        <taxon>Rhodoluna</taxon>
    </lineage>
</organism>
<keyword evidence="10" id="KW-1133">Transmembrane helix</keyword>
<dbReference type="KEGG" id="rla:Rhola_00000400"/>
<evidence type="ECO:0000256" key="9">
    <source>
        <dbReference type="SAM" id="MobiDB-lite"/>
    </source>
</evidence>
<dbReference type="PANTHER" id="PTHR43289">
    <property type="entry name" value="MITOGEN-ACTIVATED PROTEIN KINASE KINASE KINASE 20-RELATED"/>
    <property type="match status" value="1"/>
</dbReference>
<feature type="region of interest" description="Disordered" evidence="9">
    <location>
        <begin position="434"/>
        <end position="460"/>
    </location>
</feature>
<dbReference type="EC" id="2.7.11.1" evidence="1"/>
<keyword evidence="2" id="KW-0723">Serine/threonine-protein kinase</keyword>
<keyword evidence="4" id="KW-0547">Nucleotide-binding</keyword>
<feature type="compositionally biased region" description="Low complexity" evidence="9">
    <location>
        <begin position="345"/>
        <end position="363"/>
    </location>
</feature>
<keyword evidence="13" id="KW-1185">Reference proteome</keyword>
<feature type="domain" description="Protein kinase" evidence="11">
    <location>
        <begin position="13"/>
        <end position="270"/>
    </location>
</feature>
<dbReference type="FunFam" id="3.30.200.20:FF:000035">
    <property type="entry name" value="Serine/threonine protein kinase Stk1"/>
    <property type="match status" value="1"/>
</dbReference>
<dbReference type="Gene3D" id="3.30.200.20">
    <property type="entry name" value="Phosphorylase Kinase, domain 1"/>
    <property type="match status" value="1"/>
</dbReference>
<dbReference type="RefSeq" id="WP_051636120.1">
    <property type="nucleotide sequence ID" value="NZ_CP007490.1"/>
</dbReference>
<evidence type="ECO:0000313" key="13">
    <source>
        <dbReference type="Proteomes" id="UP000067708"/>
    </source>
</evidence>
<evidence type="ECO:0000256" key="7">
    <source>
        <dbReference type="ARBA" id="ARBA00047899"/>
    </source>
</evidence>
<evidence type="ECO:0000256" key="3">
    <source>
        <dbReference type="ARBA" id="ARBA00022679"/>
    </source>
</evidence>
<evidence type="ECO:0000256" key="8">
    <source>
        <dbReference type="ARBA" id="ARBA00048679"/>
    </source>
</evidence>
<keyword evidence="5 12" id="KW-0418">Kinase</keyword>
<evidence type="ECO:0000256" key="4">
    <source>
        <dbReference type="ARBA" id="ARBA00022741"/>
    </source>
</evidence>
<dbReference type="SMART" id="SM00220">
    <property type="entry name" value="S_TKc"/>
    <property type="match status" value="1"/>
</dbReference>
<dbReference type="GO" id="GO:0005524">
    <property type="term" value="F:ATP binding"/>
    <property type="evidence" value="ECO:0007669"/>
    <property type="project" value="UniProtKB-KW"/>
</dbReference>
<dbReference type="InterPro" id="IPR000719">
    <property type="entry name" value="Prot_kinase_dom"/>
</dbReference>
<dbReference type="GO" id="GO:0106310">
    <property type="term" value="F:protein serine kinase activity"/>
    <property type="evidence" value="ECO:0007669"/>
    <property type="project" value="RHEA"/>
</dbReference>
<evidence type="ECO:0000259" key="11">
    <source>
        <dbReference type="PROSITE" id="PS50011"/>
    </source>
</evidence>
<accession>A0A060JAG0</accession>
<keyword evidence="10" id="KW-0472">Membrane</keyword>
<evidence type="ECO:0000256" key="1">
    <source>
        <dbReference type="ARBA" id="ARBA00012513"/>
    </source>
</evidence>
<reference evidence="12 13" key="1">
    <citation type="journal article" date="2014" name="Int. J. Syst. Evol. Microbiol.">
        <title>Rhodoluna lacicola gen. nov., sp. nov., a planktonic freshwater bacterium with stream-lined genome.</title>
        <authorList>
            <person name="Hahn M."/>
            <person name="Schmidt J."/>
            <person name="Taipale S.J."/>
            <person name="Doolittle W.F."/>
            <person name="Koll U."/>
        </authorList>
    </citation>
    <scope>NUCLEOTIDE SEQUENCE [LARGE SCALE GENOMIC DNA]</scope>
    <source>
        <strain evidence="12 13">MWH-Ta8</strain>
    </source>
</reference>
<dbReference type="PANTHER" id="PTHR43289:SF6">
    <property type="entry name" value="SERINE_THREONINE-PROTEIN KINASE NEKL-3"/>
    <property type="match status" value="1"/>
</dbReference>
<dbReference type="GO" id="GO:0045717">
    <property type="term" value="P:negative regulation of fatty acid biosynthetic process"/>
    <property type="evidence" value="ECO:0007669"/>
    <property type="project" value="UniProtKB-ARBA"/>
</dbReference>
<comment type="catalytic activity">
    <reaction evidence="7">
        <text>L-threonyl-[protein] + ATP = O-phospho-L-threonyl-[protein] + ADP + H(+)</text>
        <dbReference type="Rhea" id="RHEA:46608"/>
        <dbReference type="Rhea" id="RHEA-COMP:11060"/>
        <dbReference type="Rhea" id="RHEA-COMP:11605"/>
        <dbReference type="ChEBI" id="CHEBI:15378"/>
        <dbReference type="ChEBI" id="CHEBI:30013"/>
        <dbReference type="ChEBI" id="CHEBI:30616"/>
        <dbReference type="ChEBI" id="CHEBI:61977"/>
        <dbReference type="ChEBI" id="CHEBI:456216"/>
        <dbReference type="EC" id="2.7.11.1"/>
    </reaction>
</comment>
<protein>
    <recommendedName>
        <fullName evidence="1">non-specific serine/threonine protein kinase</fullName>
        <ecNumber evidence="1">2.7.11.1</ecNumber>
    </recommendedName>
</protein>
<dbReference type="STRING" id="529884.Rhola_00000400"/>
<evidence type="ECO:0000256" key="10">
    <source>
        <dbReference type="SAM" id="Phobius"/>
    </source>
</evidence>
<dbReference type="eggNOG" id="COG0515">
    <property type="taxonomic scope" value="Bacteria"/>
</dbReference>
<gene>
    <name evidence="12" type="ORF">Rhola_00000400</name>
</gene>
<dbReference type="CDD" id="cd14014">
    <property type="entry name" value="STKc_PknB_like"/>
    <property type="match status" value="1"/>
</dbReference>
<dbReference type="InterPro" id="IPR011009">
    <property type="entry name" value="Kinase-like_dom_sf"/>
</dbReference>
<evidence type="ECO:0000256" key="6">
    <source>
        <dbReference type="ARBA" id="ARBA00022840"/>
    </source>
</evidence>
<comment type="catalytic activity">
    <reaction evidence="8">
        <text>L-seryl-[protein] + ATP = O-phospho-L-seryl-[protein] + ADP + H(+)</text>
        <dbReference type="Rhea" id="RHEA:17989"/>
        <dbReference type="Rhea" id="RHEA-COMP:9863"/>
        <dbReference type="Rhea" id="RHEA-COMP:11604"/>
        <dbReference type="ChEBI" id="CHEBI:15378"/>
        <dbReference type="ChEBI" id="CHEBI:29999"/>
        <dbReference type="ChEBI" id="CHEBI:30616"/>
        <dbReference type="ChEBI" id="CHEBI:83421"/>
        <dbReference type="ChEBI" id="CHEBI:456216"/>
        <dbReference type="EC" id="2.7.11.1"/>
    </reaction>
</comment>
<evidence type="ECO:0000256" key="5">
    <source>
        <dbReference type="ARBA" id="ARBA00022777"/>
    </source>
</evidence>
<name>A0A060JAG0_9MICO</name>
<sequence length="460" mass="48691">MKPEAGQLYGGRYKLISRIAIGGMGEVWQAHDEVILRDVAIKILKQEYMGDPGFLERFRTEARHAAMVNHEGIANVYDYGEDGGSAYLVMELVPGDSLARILEVEKSLSSERVLDIIAQTARALYEAHEAGLVHRDVKPGNLLITPDGQLKITDFGIARVADQVGLTATGQVMGTVQYLAPEQATGKPATPSTDIYSLGIVAYEALAGKRPFTGESQMEIAMAQINKTPPALPSSVDPRVANLVMSCLAKKPNQRPESALALAKRAESLMSTAPRQSAATQLLQQPKDVSDRTAVLEIAADTNPTQKPPIVWPWFVLIGALALTAVSVVVAIIVGSMQPQLPTWSQSPYPSSSGGTGSPDPSGAPIVVLLTDVQGKNVAEVSAELSAKGLLVKTVAGDVLPDGDPRLMSVYDATPLGTLTLGTEVTLIYYVPAGEVPTPSQEPTTPTPEPSGSPSPSVSQ</sequence>
<dbReference type="Pfam" id="PF00069">
    <property type="entry name" value="Pkinase"/>
    <property type="match status" value="1"/>
</dbReference>
<feature type="region of interest" description="Disordered" evidence="9">
    <location>
        <begin position="343"/>
        <end position="363"/>
    </location>
</feature>
<evidence type="ECO:0000313" key="12">
    <source>
        <dbReference type="EMBL" id="AIC46871.1"/>
    </source>
</evidence>
<dbReference type="HOGENOM" id="CLU_000288_63_44_11"/>
<dbReference type="PROSITE" id="PS00108">
    <property type="entry name" value="PROTEIN_KINASE_ST"/>
    <property type="match status" value="1"/>
</dbReference>
<proteinExistence type="predicted"/>
<dbReference type="PROSITE" id="PS50011">
    <property type="entry name" value="PROTEIN_KINASE_DOM"/>
    <property type="match status" value="1"/>
</dbReference>
<keyword evidence="10" id="KW-0812">Transmembrane</keyword>
<dbReference type="OrthoDB" id="9762169at2"/>
<dbReference type="PATRIC" id="fig|529884.3.peg.37"/>
<dbReference type="Gene3D" id="1.10.510.10">
    <property type="entry name" value="Transferase(Phosphotransferase) domain 1"/>
    <property type="match status" value="1"/>
</dbReference>